<sequence length="248" mass="27336">MGVTNFKKQSDLSDPAIKKASVVRKSIPQMLKSEPVTIPEQSPLSRLFKRHGSQSLIQTNSETGDTEMDSMCSRDTVAFKDSITSMPSNQRFRSSTVPANLNQMVCKSDYNKLLSPKSGEIVNDLCSHIEYNNDGLTFEAIAHLTEDKKNSPGSEDLAVAEGDRNEESDAATEGINYPSLLMSPMVFQRSSVPSETLSDAATPPTQNFSSGIVLTKEQLKNTLIDLLQNDDKFLETINAAYLRHLARD</sequence>
<protein>
    <recommendedName>
        <fullName evidence="2">mRNA-decapping enzyme C-terminal domain-containing protein</fullName>
    </recommendedName>
</protein>
<dbReference type="EMBL" id="DS985241">
    <property type="protein sequence ID" value="EDV29737.1"/>
    <property type="molecule type" value="Genomic_DNA"/>
</dbReference>
<dbReference type="Gene3D" id="6.10.140.2030">
    <property type="match status" value="1"/>
</dbReference>
<proteinExistence type="predicted"/>
<evidence type="ECO:0000256" key="1">
    <source>
        <dbReference type="SAM" id="MobiDB-lite"/>
    </source>
</evidence>
<dbReference type="GO" id="GO:0000290">
    <property type="term" value="P:deadenylation-dependent decapping of nuclear-transcribed mRNA"/>
    <property type="evidence" value="ECO:0000318"/>
    <property type="project" value="GO_Central"/>
</dbReference>
<dbReference type="Proteomes" id="UP000009022">
    <property type="component" value="Unassembled WGS sequence"/>
</dbReference>
<keyword evidence="4" id="KW-1185">Reference proteome</keyword>
<evidence type="ECO:0000313" key="4">
    <source>
        <dbReference type="Proteomes" id="UP000009022"/>
    </source>
</evidence>
<gene>
    <name evidence="3" type="ORF">TRIADDRAFT_52443</name>
</gene>
<feature type="domain" description="mRNA-decapping enzyme C-terminal" evidence="2">
    <location>
        <begin position="213"/>
        <end position="248"/>
    </location>
</feature>
<dbReference type="AlphaFoldDB" id="B3RIL0"/>
<dbReference type="CTD" id="6749420"/>
<dbReference type="GO" id="GO:0003729">
    <property type="term" value="F:mRNA binding"/>
    <property type="evidence" value="ECO:0000318"/>
    <property type="project" value="GO_Central"/>
</dbReference>
<dbReference type="HOGENOM" id="CLU_1121352_0_0_1"/>
<dbReference type="GO" id="GO:0031087">
    <property type="term" value="P:deadenylation-independent decapping of nuclear-transcribed mRNA"/>
    <property type="evidence" value="ECO:0000318"/>
    <property type="project" value="GO_Central"/>
</dbReference>
<dbReference type="InterPro" id="IPR031953">
    <property type="entry name" value="mRNA_decap_C"/>
</dbReference>
<dbReference type="GO" id="GO:0000932">
    <property type="term" value="C:P-body"/>
    <property type="evidence" value="ECO:0000318"/>
    <property type="project" value="GO_Central"/>
</dbReference>
<name>B3RIL0_TRIAD</name>
<accession>B3RIL0</accession>
<dbReference type="GeneID" id="6749420"/>
<feature type="region of interest" description="Disordered" evidence="1">
    <location>
        <begin position="147"/>
        <end position="170"/>
    </location>
</feature>
<evidence type="ECO:0000313" key="3">
    <source>
        <dbReference type="EMBL" id="EDV29737.1"/>
    </source>
</evidence>
<dbReference type="KEGG" id="tad:TRIADDRAFT_52443"/>
<dbReference type="OrthoDB" id="440673at2759"/>
<evidence type="ECO:0000259" key="2">
    <source>
        <dbReference type="Pfam" id="PF16741"/>
    </source>
</evidence>
<reference evidence="3 4" key="1">
    <citation type="journal article" date="2008" name="Nature">
        <title>The Trichoplax genome and the nature of placozoans.</title>
        <authorList>
            <person name="Srivastava M."/>
            <person name="Begovic E."/>
            <person name="Chapman J."/>
            <person name="Putnam N.H."/>
            <person name="Hellsten U."/>
            <person name="Kawashima T."/>
            <person name="Kuo A."/>
            <person name="Mitros T."/>
            <person name="Salamov A."/>
            <person name="Carpenter M.L."/>
            <person name="Signorovitch A.Y."/>
            <person name="Moreno M.A."/>
            <person name="Kamm K."/>
            <person name="Grimwood J."/>
            <person name="Schmutz J."/>
            <person name="Shapiro H."/>
            <person name="Grigoriev I.V."/>
            <person name="Buss L.W."/>
            <person name="Schierwater B."/>
            <person name="Dellaporta S.L."/>
            <person name="Rokhsar D.S."/>
        </authorList>
    </citation>
    <scope>NUCLEOTIDE SEQUENCE [LARGE SCALE GENOMIC DNA]</scope>
    <source>
        <strain evidence="3 4">Grell-BS-1999</strain>
    </source>
</reference>
<organism evidence="3 4">
    <name type="scientific">Trichoplax adhaerens</name>
    <name type="common">Trichoplax reptans</name>
    <dbReference type="NCBI Taxonomy" id="10228"/>
    <lineage>
        <taxon>Eukaryota</taxon>
        <taxon>Metazoa</taxon>
        <taxon>Placozoa</taxon>
        <taxon>Uniplacotomia</taxon>
        <taxon>Trichoplacea</taxon>
        <taxon>Trichoplacidae</taxon>
        <taxon>Trichoplax</taxon>
    </lineage>
</organism>
<dbReference type="RefSeq" id="XP_002108939.1">
    <property type="nucleotide sequence ID" value="XM_002108903.1"/>
</dbReference>
<dbReference type="Pfam" id="PF16741">
    <property type="entry name" value="mRNA_decap_C"/>
    <property type="match status" value="1"/>
</dbReference>
<dbReference type="InParanoid" id="B3RIL0"/>